<evidence type="ECO:0000256" key="2">
    <source>
        <dbReference type="ARBA" id="ARBA00022516"/>
    </source>
</evidence>
<evidence type="ECO:0000256" key="8">
    <source>
        <dbReference type="ARBA" id="ARBA00023209"/>
    </source>
</evidence>
<keyword evidence="7 10" id="KW-0472">Membrane</keyword>
<keyword evidence="8" id="KW-0594">Phospholipid biosynthesis</keyword>
<keyword evidence="6" id="KW-0443">Lipid metabolism</keyword>
<keyword evidence="4 10" id="KW-0812">Transmembrane</keyword>
<comment type="subcellular location">
    <subcellularLocation>
        <location evidence="1">Endomembrane system</location>
        <topology evidence="1">Multi-pass membrane protein</topology>
    </subcellularLocation>
</comment>
<evidence type="ECO:0000256" key="4">
    <source>
        <dbReference type="ARBA" id="ARBA00022692"/>
    </source>
</evidence>
<feature type="transmembrane region" description="Helical" evidence="10">
    <location>
        <begin position="192"/>
        <end position="211"/>
    </location>
</feature>
<protein>
    <submittedName>
        <fullName evidence="11">Phosphatidylcholine synthase</fullName>
        <ecNumber evidence="11">2.7.8.24</ecNumber>
    </submittedName>
</protein>
<dbReference type="PIRSF" id="PIRSF000851">
    <property type="entry name" value="PcS"/>
    <property type="match status" value="1"/>
</dbReference>
<dbReference type="GO" id="GO:0050520">
    <property type="term" value="F:phosphatidylcholine synthase activity"/>
    <property type="evidence" value="ECO:0007669"/>
    <property type="project" value="UniProtKB-EC"/>
</dbReference>
<proteinExistence type="predicted"/>
<gene>
    <name evidence="11" type="primary">pcs</name>
    <name evidence="11" type="ORF">AOLFYP35_01414</name>
</gene>
<sequence>MSTMAHTQARPVPFAKRALAWSAHLFTLTGVLWASLATIALYEGHIRQMWMWLGIALLVDAVDGSFARAVRVTEYAPGFDGATLDNIVDYLTWTFIPALFMVFYLPFGSRGLGIAAALIVCLSSMFCYCNVSLKTPDHYFMGFPAAWNVVAAIMWIFQTGALFNFIATVILAILTVAPIAFVHPFRVGRLRVLNIVAALVWVAATAMLVAYAPLRPFILTSIWWVAGIWILVVSAVRSIQGIPQEFRDAE</sequence>
<evidence type="ECO:0000256" key="3">
    <source>
        <dbReference type="ARBA" id="ARBA00022679"/>
    </source>
</evidence>
<dbReference type="GO" id="GO:0008654">
    <property type="term" value="P:phospholipid biosynthetic process"/>
    <property type="evidence" value="ECO:0007669"/>
    <property type="project" value="UniProtKB-KW"/>
</dbReference>
<feature type="transmembrane region" description="Helical" evidence="10">
    <location>
        <begin position="20"/>
        <end position="42"/>
    </location>
</feature>
<keyword evidence="5 10" id="KW-1133">Transmembrane helix</keyword>
<dbReference type="GO" id="GO:0012505">
    <property type="term" value="C:endomembrane system"/>
    <property type="evidence" value="ECO:0007669"/>
    <property type="project" value="UniProtKB-SubCell"/>
</dbReference>
<dbReference type="InterPro" id="IPR026027">
    <property type="entry name" value="PcS"/>
</dbReference>
<evidence type="ECO:0000256" key="9">
    <source>
        <dbReference type="ARBA" id="ARBA00023264"/>
    </source>
</evidence>
<evidence type="ECO:0000256" key="7">
    <source>
        <dbReference type="ARBA" id="ARBA00023136"/>
    </source>
</evidence>
<dbReference type="EC" id="2.7.8.24" evidence="11"/>
<feature type="transmembrane region" description="Helical" evidence="10">
    <location>
        <begin position="114"/>
        <end position="133"/>
    </location>
</feature>
<organism evidence="11">
    <name type="scientific">Schaalia odontolytica</name>
    <dbReference type="NCBI Taxonomy" id="1660"/>
    <lineage>
        <taxon>Bacteria</taxon>
        <taxon>Bacillati</taxon>
        <taxon>Actinomycetota</taxon>
        <taxon>Actinomycetes</taxon>
        <taxon>Actinomycetales</taxon>
        <taxon>Actinomycetaceae</taxon>
        <taxon>Schaalia</taxon>
    </lineage>
</organism>
<evidence type="ECO:0000313" key="11">
    <source>
        <dbReference type="EMBL" id="VYT06172.1"/>
    </source>
</evidence>
<feature type="transmembrane region" description="Helical" evidence="10">
    <location>
        <begin position="217"/>
        <end position="236"/>
    </location>
</feature>
<feature type="transmembrane region" description="Helical" evidence="10">
    <location>
        <begin position="90"/>
        <end position="107"/>
    </location>
</feature>
<feature type="transmembrane region" description="Helical" evidence="10">
    <location>
        <begin position="153"/>
        <end position="180"/>
    </location>
</feature>
<keyword evidence="2" id="KW-0444">Lipid biosynthesis</keyword>
<name>A0A6N2TN68_9ACTO</name>
<dbReference type="AlphaFoldDB" id="A0A6N2TN68"/>
<evidence type="ECO:0000256" key="10">
    <source>
        <dbReference type="SAM" id="Phobius"/>
    </source>
</evidence>
<dbReference type="EMBL" id="CACRSM010000002">
    <property type="protein sequence ID" value="VYT06172.1"/>
    <property type="molecule type" value="Genomic_DNA"/>
</dbReference>
<keyword evidence="9" id="KW-1208">Phospholipid metabolism</keyword>
<evidence type="ECO:0000256" key="1">
    <source>
        <dbReference type="ARBA" id="ARBA00004127"/>
    </source>
</evidence>
<evidence type="ECO:0000256" key="5">
    <source>
        <dbReference type="ARBA" id="ARBA00022989"/>
    </source>
</evidence>
<evidence type="ECO:0000256" key="6">
    <source>
        <dbReference type="ARBA" id="ARBA00023098"/>
    </source>
</evidence>
<keyword evidence="3 11" id="KW-0808">Transferase</keyword>
<reference evidence="11" key="1">
    <citation type="submission" date="2019-11" db="EMBL/GenBank/DDBJ databases">
        <authorList>
            <person name="Feng L."/>
        </authorList>
    </citation>
    <scope>NUCLEOTIDE SEQUENCE</scope>
    <source>
        <strain evidence="11">AodontolyticusLFYP35</strain>
    </source>
</reference>
<accession>A0A6N2TN68</accession>